<dbReference type="GO" id="GO:0009253">
    <property type="term" value="P:peptidoglycan catabolic process"/>
    <property type="evidence" value="ECO:0007669"/>
    <property type="project" value="InterPro"/>
</dbReference>
<dbReference type="OrthoDB" id="9798982at2"/>
<organism evidence="2 3">
    <name type="scientific">Amaricoccus solimangrovi</name>
    <dbReference type="NCBI Taxonomy" id="2589815"/>
    <lineage>
        <taxon>Bacteria</taxon>
        <taxon>Pseudomonadati</taxon>
        <taxon>Pseudomonadota</taxon>
        <taxon>Alphaproteobacteria</taxon>
        <taxon>Rhodobacterales</taxon>
        <taxon>Paracoccaceae</taxon>
        <taxon>Amaricoccus</taxon>
    </lineage>
</organism>
<dbReference type="InterPro" id="IPR002502">
    <property type="entry name" value="Amidase_domain"/>
</dbReference>
<dbReference type="Gene3D" id="3.40.80.10">
    <property type="entry name" value="Peptidoglycan recognition protein-like"/>
    <property type="match status" value="1"/>
</dbReference>
<name>A0A501W7S5_9RHOB</name>
<dbReference type="InterPro" id="IPR036505">
    <property type="entry name" value="Amidase/PGRP_sf"/>
</dbReference>
<evidence type="ECO:0000313" key="3">
    <source>
        <dbReference type="Proteomes" id="UP000319255"/>
    </source>
</evidence>
<dbReference type="RefSeq" id="WP_140456505.1">
    <property type="nucleotide sequence ID" value="NZ_VFRP01000114.1"/>
</dbReference>
<reference evidence="2 3" key="1">
    <citation type="submission" date="2019-06" db="EMBL/GenBank/DDBJ databases">
        <title>A novel bacterium of genus Amaricoccus, isolated from marine sediment.</title>
        <authorList>
            <person name="Huang H."/>
            <person name="Mo K."/>
            <person name="Hu Y."/>
        </authorList>
    </citation>
    <scope>NUCLEOTIDE SEQUENCE [LARGE SCALE GENOMIC DNA]</scope>
    <source>
        <strain evidence="2 3">HB172011</strain>
    </source>
</reference>
<gene>
    <name evidence="2" type="ORF">FJM51_23505</name>
</gene>
<accession>A0A501W7S5</accession>
<dbReference type="AlphaFoldDB" id="A0A501W7S5"/>
<dbReference type="EMBL" id="VFRP01000114">
    <property type="protein sequence ID" value="TPE42927.1"/>
    <property type="molecule type" value="Genomic_DNA"/>
</dbReference>
<dbReference type="Proteomes" id="UP000319255">
    <property type="component" value="Unassembled WGS sequence"/>
</dbReference>
<feature type="non-terminal residue" evidence="2">
    <location>
        <position position="1"/>
    </location>
</feature>
<proteinExistence type="predicted"/>
<dbReference type="Pfam" id="PF01510">
    <property type="entry name" value="Amidase_2"/>
    <property type="match status" value="1"/>
</dbReference>
<protein>
    <submittedName>
        <fullName evidence="2">N-acetylmuramoyl-L-alanine amidase</fullName>
    </submittedName>
</protein>
<feature type="domain" description="N-acetylmuramoyl-L-alanine amidase" evidence="1">
    <location>
        <begin position="1"/>
        <end position="58"/>
    </location>
</feature>
<evidence type="ECO:0000313" key="2">
    <source>
        <dbReference type="EMBL" id="TPE42927.1"/>
    </source>
</evidence>
<evidence type="ECO:0000259" key="1">
    <source>
        <dbReference type="Pfam" id="PF01510"/>
    </source>
</evidence>
<dbReference type="GO" id="GO:0008745">
    <property type="term" value="F:N-acetylmuramoyl-L-alanine amidase activity"/>
    <property type="evidence" value="ECO:0007669"/>
    <property type="project" value="InterPro"/>
</dbReference>
<comment type="caution">
    <text evidence="2">The sequence shown here is derived from an EMBL/GenBank/DDBJ whole genome shotgun (WGS) entry which is preliminary data.</text>
</comment>
<keyword evidence="3" id="KW-1185">Reference proteome</keyword>
<sequence length="137" mass="14377">IGVALCGMVGAVEAPFSPGLHPINELQLRAAAQLVADLCGRYGIPVTPRTVLTHAEVQPTLGIAQRGKWDIARLPWRPDLVGPRPVGDYIRQLVLEETRPAAPIPIATTGSPDAPPRPGLAALILAALRGFFGPKGA</sequence>
<dbReference type="SUPFAM" id="SSF55846">
    <property type="entry name" value="N-acetylmuramoyl-L-alanine amidase-like"/>
    <property type="match status" value="1"/>
</dbReference>